<comment type="similarity">
    <text evidence="2">Belongs to the palmitoyl-protein thioesterase family.</text>
</comment>
<evidence type="ECO:0000313" key="11">
    <source>
        <dbReference type="Proteomes" id="UP000504628"/>
    </source>
</evidence>
<accession>A0A7E6DLA5</accession>
<evidence type="ECO:0000256" key="1">
    <source>
        <dbReference type="ARBA" id="ARBA00004371"/>
    </source>
</evidence>
<sequence>MAASGALRPLGVDPLWGAEESRAGETGPDCSFCSRGQEDSPLLCRQGHNTHFRIKSCDSMLGLRGPGLPAAGILCLLSFLALLLLPTVPAPHRASYKPVIVVHGLFDSSYSFRHLLEYINETHPGTVVTVLDLFDGRESLRPLWEQVQGFREAVAPIMAKAPQGVHLICYSQGGLVCRALLSVMDEHNVDSFISLSSPQMGQYGDTDYLKWLFPTSMRSNLYRICYSPWGQEFSICNYWHDPHHDDLYLNASSFLALINGERDHPNATVWRKNFLRVGRMVLIGGPDDGVITPWQSSSPDNGPPPSLYSFFGFYDENETVLEMEEQLVYLRDSFGLKTLLARGAIVRCPMAGIAHTAWHSNHTLYEICIEPWLS</sequence>
<dbReference type="Proteomes" id="UP000504628">
    <property type="component" value="Chromosome 4"/>
</dbReference>
<dbReference type="InterPro" id="IPR029058">
    <property type="entry name" value="AB_hydrolase_fold"/>
</dbReference>
<dbReference type="FunCoup" id="A0A7E6DLA5">
    <property type="interactions" value="1062"/>
</dbReference>
<evidence type="ECO:0000256" key="5">
    <source>
        <dbReference type="ARBA" id="ARBA00023180"/>
    </source>
</evidence>
<dbReference type="PANTHER" id="PTHR11247">
    <property type="entry name" value="PALMITOYL-PROTEIN THIOESTERASE/DOLICHYLDIPHOSPHATASE 1"/>
    <property type="match status" value="1"/>
</dbReference>
<gene>
    <name evidence="12" type="primary">LOC114494586</name>
</gene>
<dbReference type="Pfam" id="PF02089">
    <property type="entry name" value="Palm_thioest"/>
    <property type="match status" value="1"/>
</dbReference>
<evidence type="ECO:0000256" key="3">
    <source>
        <dbReference type="ARBA" id="ARBA00022729"/>
    </source>
</evidence>
<dbReference type="RefSeq" id="XP_035879769.1">
    <property type="nucleotide sequence ID" value="XM_036023876.1"/>
</dbReference>
<keyword evidence="5" id="KW-0325">Glycoprotein</keyword>
<evidence type="ECO:0000256" key="9">
    <source>
        <dbReference type="ARBA" id="ARBA00093223"/>
    </source>
</evidence>
<protein>
    <recommendedName>
        <fullName evidence="8">Lysosomal thioesterase PPT2</fullName>
        <ecNumber evidence="7">3.1.2.2</ecNumber>
    </recommendedName>
</protein>
<dbReference type="SUPFAM" id="SSF53474">
    <property type="entry name" value="alpha/beta-Hydrolases"/>
    <property type="match status" value="1"/>
</dbReference>
<keyword evidence="6" id="KW-0458">Lysosome</keyword>
<evidence type="ECO:0000256" key="7">
    <source>
        <dbReference type="ARBA" id="ARBA00038848"/>
    </source>
</evidence>
<evidence type="ECO:0000256" key="6">
    <source>
        <dbReference type="ARBA" id="ARBA00023228"/>
    </source>
</evidence>
<comment type="subcellular location">
    <subcellularLocation>
        <location evidence="1">Lysosome</location>
    </subcellularLocation>
</comment>
<comment type="function">
    <text evidence="10">Catalyzes the cleavage of thioester bonds from S-palmitoyl-CoA or S-palmitoyl-N-acetylcysteamine (unbranched structures) but does not have activity against palmitoylcysteine or palmitoylated proteins, branched structures or bulky head groups. Conversely, hydrolyzes both long and short chain fatty acyl-CoA substrate.</text>
</comment>
<evidence type="ECO:0000256" key="10">
    <source>
        <dbReference type="ARBA" id="ARBA00093353"/>
    </source>
</evidence>
<dbReference type="GeneID" id="114494586"/>
<dbReference type="PANTHER" id="PTHR11247:SF27">
    <property type="entry name" value="LYSOSOMAL THIOESTERASE PPT2"/>
    <property type="match status" value="1"/>
</dbReference>
<proteinExistence type="inferred from homology"/>
<dbReference type="GO" id="GO:0016790">
    <property type="term" value="F:thiolester hydrolase activity"/>
    <property type="evidence" value="ECO:0007669"/>
    <property type="project" value="TreeGrafter"/>
</dbReference>
<dbReference type="AlphaFoldDB" id="A0A7E6DLA5"/>
<dbReference type="GO" id="GO:0005764">
    <property type="term" value="C:lysosome"/>
    <property type="evidence" value="ECO:0007669"/>
    <property type="project" value="UniProtKB-SubCell"/>
</dbReference>
<keyword evidence="3" id="KW-0732">Signal</keyword>
<evidence type="ECO:0000256" key="8">
    <source>
        <dbReference type="ARBA" id="ARBA00073881"/>
    </source>
</evidence>
<reference evidence="12" key="1">
    <citation type="submission" date="2025-08" db="UniProtKB">
        <authorList>
            <consortium name="RefSeq"/>
        </authorList>
    </citation>
    <scope>IDENTIFICATION</scope>
    <source>
        <tissue evidence="12">Muscle</tissue>
    </source>
</reference>
<dbReference type="GO" id="GO:0098599">
    <property type="term" value="F:palmitoyl hydrolase activity"/>
    <property type="evidence" value="ECO:0007669"/>
    <property type="project" value="UniProtKB-ARBA"/>
</dbReference>
<evidence type="ECO:0000313" key="12">
    <source>
        <dbReference type="RefSeq" id="XP_035879769.1"/>
    </source>
</evidence>
<dbReference type="EC" id="3.1.2.2" evidence="7"/>
<dbReference type="FunFam" id="3.40.50.1820:FF:000037">
    <property type="entry name" value="Lysosomal thioesterase PPT2 homolog"/>
    <property type="match status" value="1"/>
</dbReference>
<name>A0A7E6DLA5_9CHIR</name>
<comment type="catalytic activity">
    <reaction evidence="9">
        <text>S-hexadecanoyl-N-acetylcysteamine + H2O = N-acetylcysteamine + hexadecanoate + H(+)</text>
        <dbReference type="Rhea" id="RHEA:84099"/>
        <dbReference type="ChEBI" id="CHEBI:7896"/>
        <dbReference type="ChEBI" id="CHEBI:15377"/>
        <dbReference type="ChEBI" id="CHEBI:15378"/>
        <dbReference type="ChEBI" id="CHEBI:74410"/>
        <dbReference type="ChEBI" id="CHEBI:233601"/>
    </reaction>
</comment>
<dbReference type="Gene3D" id="3.40.50.1820">
    <property type="entry name" value="alpha/beta hydrolase"/>
    <property type="match status" value="1"/>
</dbReference>
<organism evidence="11 12">
    <name type="scientific">Phyllostomus discolor</name>
    <name type="common">pale spear-nosed bat</name>
    <dbReference type="NCBI Taxonomy" id="89673"/>
    <lineage>
        <taxon>Eukaryota</taxon>
        <taxon>Metazoa</taxon>
        <taxon>Chordata</taxon>
        <taxon>Craniata</taxon>
        <taxon>Vertebrata</taxon>
        <taxon>Euteleostomi</taxon>
        <taxon>Mammalia</taxon>
        <taxon>Eutheria</taxon>
        <taxon>Laurasiatheria</taxon>
        <taxon>Chiroptera</taxon>
        <taxon>Yangochiroptera</taxon>
        <taxon>Phyllostomidae</taxon>
        <taxon>Phyllostominae</taxon>
        <taxon>Phyllostomus</taxon>
    </lineage>
</organism>
<keyword evidence="11" id="KW-1185">Reference proteome</keyword>
<dbReference type="OrthoDB" id="155976at2759"/>
<keyword evidence="4" id="KW-0378">Hydrolase</keyword>
<dbReference type="InParanoid" id="A0A7E6DLA5"/>
<evidence type="ECO:0000256" key="2">
    <source>
        <dbReference type="ARBA" id="ARBA00010758"/>
    </source>
</evidence>
<evidence type="ECO:0000256" key="4">
    <source>
        <dbReference type="ARBA" id="ARBA00022801"/>
    </source>
</evidence>